<gene>
    <name evidence="4" type="ORF">A2Y62_01505</name>
</gene>
<keyword evidence="2" id="KW-0012">Acyltransferase</keyword>
<evidence type="ECO:0000313" key="5">
    <source>
        <dbReference type="Proteomes" id="UP000178943"/>
    </source>
</evidence>
<evidence type="ECO:0000256" key="2">
    <source>
        <dbReference type="ARBA" id="ARBA00023315"/>
    </source>
</evidence>
<dbReference type="PROSITE" id="PS51186">
    <property type="entry name" value="GNAT"/>
    <property type="match status" value="1"/>
</dbReference>
<name>A0A1F5VTS1_9BACT</name>
<dbReference type="AlphaFoldDB" id="A0A1F5VTS1"/>
<dbReference type="STRING" id="1817863.A2Y62_01505"/>
<dbReference type="EMBL" id="MFGW01000078">
    <property type="protein sequence ID" value="OGF66894.1"/>
    <property type="molecule type" value="Genomic_DNA"/>
</dbReference>
<dbReference type="InterPro" id="IPR050832">
    <property type="entry name" value="Bact_Acetyltransf"/>
</dbReference>
<evidence type="ECO:0000313" key="4">
    <source>
        <dbReference type="EMBL" id="OGF66894.1"/>
    </source>
</evidence>
<reference evidence="4 5" key="1">
    <citation type="journal article" date="2016" name="Nat. Commun.">
        <title>Thousands of microbial genomes shed light on interconnected biogeochemical processes in an aquifer system.</title>
        <authorList>
            <person name="Anantharaman K."/>
            <person name="Brown C.T."/>
            <person name="Hug L.A."/>
            <person name="Sharon I."/>
            <person name="Castelle C.J."/>
            <person name="Probst A.J."/>
            <person name="Thomas B.C."/>
            <person name="Singh A."/>
            <person name="Wilkins M.J."/>
            <person name="Karaoz U."/>
            <person name="Brodie E.L."/>
            <person name="Williams K.H."/>
            <person name="Hubbard S.S."/>
            <person name="Banfield J.F."/>
        </authorList>
    </citation>
    <scope>NUCLEOTIDE SEQUENCE [LARGE SCALE GENOMIC DNA]</scope>
</reference>
<evidence type="ECO:0000259" key="3">
    <source>
        <dbReference type="PROSITE" id="PS51186"/>
    </source>
</evidence>
<dbReference type="InterPro" id="IPR000182">
    <property type="entry name" value="GNAT_dom"/>
</dbReference>
<dbReference type="CDD" id="cd04301">
    <property type="entry name" value="NAT_SF"/>
    <property type="match status" value="1"/>
</dbReference>
<sequence>MTICNEKKYHERKNTGITIRLMELQDLHSVFLLGEKLFTSEFTPNLYRTWDEQELVSLYLGDEETCLVAAKGKRIIGFALGTIVYKTHSAWSYGYLVWLGVERAYQREGLATRLFNQFRNVMLEEGVRMLLVDTQADNEPALKFFRKVGFGNPEEHVYMTLNLTEKQKQRKVKAKLSHKAKSYIKHNV</sequence>
<dbReference type="SUPFAM" id="SSF55729">
    <property type="entry name" value="Acyl-CoA N-acyltransferases (Nat)"/>
    <property type="match status" value="1"/>
</dbReference>
<dbReference type="PANTHER" id="PTHR43877:SF2">
    <property type="entry name" value="AMINOALKYLPHOSPHONATE N-ACETYLTRANSFERASE-RELATED"/>
    <property type="match status" value="1"/>
</dbReference>
<feature type="domain" description="N-acetyltransferase" evidence="3">
    <location>
        <begin position="17"/>
        <end position="164"/>
    </location>
</feature>
<evidence type="ECO:0000256" key="1">
    <source>
        <dbReference type="ARBA" id="ARBA00022679"/>
    </source>
</evidence>
<comment type="caution">
    <text evidence="4">The sequence shown here is derived from an EMBL/GenBank/DDBJ whole genome shotgun (WGS) entry which is preliminary data.</text>
</comment>
<dbReference type="InterPro" id="IPR016181">
    <property type="entry name" value="Acyl_CoA_acyltransferase"/>
</dbReference>
<dbReference type="PANTHER" id="PTHR43877">
    <property type="entry name" value="AMINOALKYLPHOSPHONATE N-ACETYLTRANSFERASE-RELATED-RELATED"/>
    <property type="match status" value="1"/>
</dbReference>
<accession>A0A1F5VTS1</accession>
<organism evidence="4 5">
    <name type="scientific">Candidatus Fischerbacteria bacterium RBG_13_37_8</name>
    <dbReference type="NCBI Taxonomy" id="1817863"/>
    <lineage>
        <taxon>Bacteria</taxon>
        <taxon>Candidatus Fischeribacteriota</taxon>
    </lineage>
</organism>
<proteinExistence type="predicted"/>
<dbReference type="Pfam" id="PF00583">
    <property type="entry name" value="Acetyltransf_1"/>
    <property type="match status" value="1"/>
</dbReference>
<dbReference type="Proteomes" id="UP000178943">
    <property type="component" value="Unassembled WGS sequence"/>
</dbReference>
<dbReference type="Gene3D" id="3.40.630.30">
    <property type="match status" value="1"/>
</dbReference>
<dbReference type="GO" id="GO:0016747">
    <property type="term" value="F:acyltransferase activity, transferring groups other than amino-acyl groups"/>
    <property type="evidence" value="ECO:0007669"/>
    <property type="project" value="InterPro"/>
</dbReference>
<protein>
    <submittedName>
        <fullName evidence="4">GNAT family N-acetyltransferase</fullName>
    </submittedName>
</protein>
<keyword evidence="1 4" id="KW-0808">Transferase</keyword>